<gene>
    <name evidence="1" type="ORF">ASPFODRAFT_198756</name>
</gene>
<dbReference type="VEuPathDB" id="FungiDB:ASPFODRAFT_198756"/>
<dbReference type="InterPro" id="IPR011009">
    <property type="entry name" value="Kinase-like_dom_sf"/>
</dbReference>
<dbReference type="Proteomes" id="UP000184063">
    <property type="component" value="Unassembled WGS sequence"/>
</dbReference>
<evidence type="ECO:0008006" key="3">
    <source>
        <dbReference type="Google" id="ProtNLM"/>
    </source>
</evidence>
<reference evidence="2" key="1">
    <citation type="journal article" date="2017" name="Genome Biol.">
        <title>Comparative genomics reveals high biological diversity and specific adaptations in the industrially and medically important fungal genus Aspergillus.</title>
        <authorList>
            <person name="de Vries R.P."/>
            <person name="Riley R."/>
            <person name="Wiebenga A."/>
            <person name="Aguilar-Osorio G."/>
            <person name="Amillis S."/>
            <person name="Uchima C.A."/>
            <person name="Anderluh G."/>
            <person name="Asadollahi M."/>
            <person name="Askin M."/>
            <person name="Barry K."/>
            <person name="Battaglia E."/>
            <person name="Bayram O."/>
            <person name="Benocci T."/>
            <person name="Braus-Stromeyer S.A."/>
            <person name="Caldana C."/>
            <person name="Canovas D."/>
            <person name="Cerqueira G.C."/>
            <person name="Chen F."/>
            <person name="Chen W."/>
            <person name="Choi C."/>
            <person name="Clum A."/>
            <person name="Dos Santos R.A."/>
            <person name="Damasio A.R."/>
            <person name="Diallinas G."/>
            <person name="Emri T."/>
            <person name="Fekete E."/>
            <person name="Flipphi M."/>
            <person name="Freyberg S."/>
            <person name="Gallo A."/>
            <person name="Gournas C."/>
            <person name="Habgood R."/>
            <person name="Hainaut M."/>
            <person name="Harispe M.L."/>
            <person name="Henrissat B."/>
            <person name="Hilden K.S."/>
            <person name="Hope R."/>
            <person name="Hossain A."/>
            <person name="Karabika E."/>
            <person name="Karaffa L."/>
            <person name="Karanyi Z."/>
            <person name="Krasevec N."/>
            <person name="Kuo A."/>
            <person name="Kusch H."/>
            <person name="LaButti K."/>
            <person name="Lagendijk E.L."/>
            <person name="Lapidus A."/>
            <person name="Levasseur A."/>
            <person name="Lindquist E."/>
            <person name="Lipzen A."/>
            <person name="Logrieco A.F."/>
            <person name="MacCabe A."/>
            <person name="Maekelae M.R."/>
            <person name="Malavazi I."/>
            <person name="Melin P."/>
            <person name="Meyer V."/>
            <person name="Mielnichuk N."/>
            <person name="Miskei M."/>
            <person name="Molnar A.P."/>
            <person name="Mule G."/>
            <person name="Ngan C.Y."/>
            <person name="Orejas M."/>
            <person name="Orosz E."/>
            <person name="Ouedraogo J.P."/>
            <person name="Overkamp K.M."/>
            <person name="Park H.-S."/>
            <person name="Perrone G."/>
            <person name="Piumi F."/>
            <person name="Punt P.J."/>
            <person name="Ram A.F."/>
            <person name="Ramon A."/>
            <person name="Rauscher S."/>
            <person name="Record E."/>
            <person name="Riano-Pachon D.M."/>
            <person name="Robert V."/>
            <person name="Roehrig J."/>
            <person name="Ruller R."/>
            <person name="Salamov A."/>
            <person name="Salih N.S."/>
            <person name="Samson R.A."/>
            <person name="Sandor E."/>
            <person name="Sanguinetti M."/>
            <person name="Schuetze T."/>
            <person name="Sepcic K."/>
            <person name="Shelest E."/>
            <person name="Sherlock G."/>
            <person name="Sophianopoulou V."/>
            <person name="Squina F.M."/>
            <person name="Sun H."/>
            <person name="Susca A."/>
            <person name="Todd R.B."/>
            <person name="Tsang A."/>
            <person name="Unkles S.E."/>
            <person name="van de Wiele N."/>
            <person name="van Rossen-Uffink D."/>
            <person name="Oliveira J.V."/>
            <person name="Vesth T.C."/>
            <person name="Visser J."/>
            <person name="Yu J.-H."/>
            <person name="Zhou M."/>
            <person name="Andersen M.R."/>
            <person name="Archer D.B."/>
            <person name="Baker S.E."/>
            <person name="Benoit I."/>
            <person name="Brakhage A.A."/>
            <person name="Braus G.H."/>
            <person name="Fischer R."/>
            <person name="Frisvad J.C."/>
            <person name="Goldman G.H."/>
            <person name="Houbraken J."/>
            <person name="Oakley B."/>
            <person name="Pocsi I."/>
            <person name="Scazzocchio C."/>
            <person name="Seiboth B."/>
            <person name="vanKuyk P.A."/>
            <person name="Wortman J."/>
            <person name="Dyer P.S."/>
            <person name="Grigoriev I.V."/>
        </authorList>
    </citation>
    <scope>NUCLEOTIDE SEQUENCE [LARGE SCALE GENOMIC DNA]</scope>
    <source>
        <strain evidence="2">CBS 106.47</strain>
    </source>
</reference>
<proteinExistence type="predicted"/>
<dbReference type="Gene3D" id="1.10.510.10">
    <property type="entry name" value="Transferase(Phosphotransferase) domain 1"/>
    <property type="match status" value="1"/>
</dbReference>
<accession>A0A1M3T4F2</accession>
<evidence type="ECO:0000313" key="1">
    <source>
        <dbReference type="EMBL" id="OJZ81618.1"/>
    </source>
</evidence>
<dbReference type="AlphaFoldDB" id="A0A1M3T4F2"/>
<dbReference type="EMBL" id="KV878250">
    <property type="protein sequence ID" value="OJZ81618.1"/>
    <property type="molecule type" value="Genomic_DNA"/>
</dbReference>
<dbReference type="OrthoDB" id="5401170at2759"/>
<dbReference type="SUPFAM" id="SSF56112">
    <property type="entry name" value="Protein kinase-like (PK-like)"/>
    <property type="match status" value="1"/>
</dbReference>
<evidence type="ECO:0000313" key="2">
    <source>
        <dbReference type="Proteomes" id="UP000184063"/>
    </source>
</evidence>
<sequence>MKIPSNLTWFDNDDYIGLKLAFPAGSTWQLERKIKESEDLYTQKTSELYKFTSQARATFVAYKVAGNGPSTAAIKIHMHIPCWETVTKKPSVRAKQADPEIPYRGSSEVEALSILTKARCSSAPYLIDWTYRRQNDSEWVPGGYIHFIAIELLPGVNVSSIFNSMERRERDNLRSALKKAWIECMSCGVEHDDTGLQNLLWDREQHKCYLIDFEHFDTPSSKSVTWRDRNYLAWNLAQAPNFADFDDMSTWIL</sequence>
<protein>
    <recommendedName>
        <fullName evidence="3">Aminoglycoside phosphotransferase domain-containing protein</fullName>
    </recommendedName>
</protein>
<organism evidence="1 2">
    <name type="scientific">Aspergillus luchuensis (strain CBS 106.47)</name>
    <dbReference type="NCBI Taxonomy" id="1137211"/>
    <lineage>
        <taxon>Eukaryota</taxon>
        <taxon>Fungi</taxon>
        <taxon>Dikarya</taxon>
        <taxon>Ascomycota</taxon>
        <taxon>Pezizomycotina</taxon>
        <taxon>Eurotiomycetes</taxon>
        <taxon>Eurotiomycetidae</taxon>
        <taxon>Eurotiales</taxon>
        <taxon>Aspergillaceae</taxon>
        <taxon>Aspergillus</taxon>
        <taxon>Aspergillus subgen. Circumdati</taxon>
    </lineage>
</organism>
<name>A0A1M3T4F2_ASPLC</name>